<comment type="caution">
    <text evidence="5">The sequence shown here is derived from an EMBL/GenBank/DDBJ whole genome shotgun (WGS) entry which is preliminary data.</text>
</comment>
<accession>A0A645GVZ0</accession>
<dbReference type="PANTHER" id="PTHR42756:SF1">
    <property type="entry name" value="TRANSCRIPTIONAL REPRESSOR OF EMRAB OPERON"/>
    <property type="match status" value="1"/>
</dbReference>
<evidence type="ECO:0000256" key="3">
    <source>
        <dbReference type="ARBA" id="ARBA00023163"/>
    </source>
</evidence>
<proteinExistence type="predicted"/>
<gene>
    <name evidence="5" type="ORF">SDC9_175634</name>
</gene>
<organism evidence="5">
    <name type="scientific">bioreactor metagenome</name>
    <dbReference type="NCBI Taxonomy" id="1076179"/>
    <lineage>
        <taxon>unclassified sequences</taxon>
        <taxon>metagenomes</taxon>
        <taxon>ecological metagenomes</taxon>
    </lineage>
</organism>
<dbReference type="PROSITE" id="PS50995">
    <property type="entry name" value="HTH_MARR_2"/>
    <property type="match status" value="1"/>
</dbReference>
<dbReference type="Pfam" id="PF01047">
    <property type="entry name" value="MarR"/>
    <property type="match status" value="1"/>
</dbReference>
<dbReference type="InterPro" id="IPR036390">
    <property type="entry name" value="WH_DNA-bd_sf"/>
</dbReference>
<dbReference type="InterPro" id="IPR036388">
    <property type="entry name" value="WH-like_DNA-bd_sf"/>
</dbReference>
<dbReference type="AlphaFoldDB" id="A0A645GVZ0"/>
<dbReference type="Gene3D" id="1.10.10.10">
    <property type="entry name" value="Winged helix-like DNA-binding domain superfamily/Winged helix DNA-binding domain"/>
    <property type="match status" value="1"/>
</dbReference>
<dbReference type="InterPro" id="IPR000835">
    <property type="entry name" value="HTH_MarR-typ"/>
</dbReference>
<dbReference type="SMART" id="SM00347">
    <property type="entry name" value="HTH_MARR"/>
    <property type="match status" value="1"/>
</dbReference>
<dbReference type="GO" id="GO:0003677">
    <property type="term" value="F:DNA binding"/>
    <property type="evidence" value="ECO:0007669"/>
    <property type="project" value="UniProtKB-KW"/>
</dbReference>
<evidence type="ECO:0000256" key="2">
    <source>
        <dbReference type="ARBA" id="ARBA00023125"/>
    </source>
</evidence>
<dbReference type="SUPFAM" id="SSF46785">
    <property type="entry name" value="Winged helix' DNA-binding domain"/>
    <property type="match status" value="1"/>
</dbReference>
<reference evidence="5" key="1">
    <citation type="submission" date="2019-08" db="EMBL/GenBank/DDBJ databases">
        <authorList>
            <person name="Kucharzyk K."/>
            <person name="Murdoch R.W."/>
            <person name="Higgins S."/>
            <person name="Loffler F."/>
        </authorList>
    </citation>
    <scope>NUCLEOTIDE SEQUENCE</scope>
</reference>
<feature type="domain" description="HTH marR-type" evidence="4">
    <location>
        <begin position="10"/>
        <end position="148"/>
    </location>
</feature>
<evidence type="ECO:0000259" key="4">
    <source>
        <dbReference type="PROSITE" id="PS50995"/>
    </source>
</evidence>
<dbReference type="GO" id="GO:0003700">
    <property type="term" value="F:DNA-binding transcription factor activity"/>
    <property type="evidence" value="ECO:0007669"/>
    <property type="project" value="InterPro"/>
</dbReference>
<evidence type="ECO:0000256" key="1">
    <source>
        <dbReference type="ARBA" id="ARBA00023015"/>
    </source>
</evidence>
<name>A0A645GVZ0_9ZZZZ</name>
<keyword evidence="2" id="KW-0238">DNA-binding</keyword>
<dbReference type="PANTHER" id="PTHR42756">
    <property type="entry name" value="TRANSCRIPTIONAL REGULATOR, MARR"/>
    <property type="match status" value="1"/>
</dbReference>
<evidence type="ECO:0000313" key="5">
    <source>
        <dbReference type="EMBL" id="MPN28194.1"/>
    </source>
</evidence>
<keyword evidence="1" id="KW-0805">Transcription regulation</keyword>
<sequence length="158" mass="17663">MREVSAINTHDQLNSFLVEVFHSIMHSESQDLKALGYKDLSISELNVIEAACQLEPGGQNSARGIAQLVGVTPGTLTTAINVLEKKGYLLRSPDPYDRRRIRVSATELGRKADQDHRRIHNRMVEGVASLLDEEEMQALLRALESISSFFSTERKIKS</sequence>
<dbReference type="EMBL" id="VSSQ01078378">
    <property type="protein sequence ID" value="MPN28194.1"/>
    <property type="molecule type" value="Genomic_DNA"/>
</dbReference>
<protein>
    <recommendedName>
        <fullName evidence="4">HTH marR-type domain-containing protein</fullName>
    </recommendedName>
</protein>
<keyword evidence="3" id="KW-0804">Transcription</keyword>